<dbReference type="InterPro" id="IPR023198">
    <property type="entry name" value="PGP-like_dom2"/>
</dbReference>
<comment type="caution">
    <text evidence="1">The sequence shown here is derived from an EMBL/GenBank/DDBJ whole genome shotgun (WGS) entry which is preliminary data.</text>
</comment>
<dbReference type="InterPro" id="IPR023214">
    <property type="entry name" value="HAD_sf"/>
</dbReference>
<dbReference type="SUPFAM" id="SSF56784">
    <property type="entry name" value="HAD-like"/>
    <property type="match status" value="1"/>
</dbReference>
<dbReference type="Pfam" id="PF00702">
    <property type="entry name" value="Hydrolase"/>
    <property type="match status" value="1"/>
</dbReference>
<dbReference type="EMBL" id="JANFXK010000008">
    <property type="protein sequence ID" value="MCQ4636872.1"/>
    <property type="molecule type" value="Genomic_DNA"/>
</dbReference>
<gene>
    <name evidence="1" type="ORF">NE619_09025</name>
</gene>
<dbReference type="RefSeq" id="WP_256132063.1">
    <property type="nucleotide sequence ID" value="NZ_JANFXK010000008.1"/>
</dbReference>
<dbReference type="PANTHER" id="PTHR18901:SF38">
    <property type="entry name" value="PSEUDOURIDINE-5'-PHOSPHATASE"/>
    <property type="match status" value="1"/>
</dbReference>
<dbReference type="PANTHER" id="PTHR18901">
    <property type="entry name" value="2-DEOXYGLUCOSE-6-PHOSPHATE PHOSPHATASE 2"/>
    <property type="match status" value="1"/>
</dbReference>
<organism evidence="1 2">
    <name type="scientific">Anaerovorax odorimutans</name>
    <dbReference type="NCBI Taxonomy" id="109327"/>
    <lineage>
        <taxon>Bacteria</taxon>
        <taxon>Bacillati</taxon>
        <taxon>Bacillota</taxon>
        <taxon>Clostridia</taxon>
        <taxon>Peptostreptococcales</taxon>
        <taxon>Anaerovoracaceae</taxon>
        <taxon>Anaerovorax</taxon>
    </lineage>
</organism>
<sequence length="214" mass="23803">MIHFKGAIFDMDGTLTDSMYIWDTTGITYLRQQGKEPEPGLRDRLRPLSLVQAAELFQKEYGIGQTVDEILEAFNDIVEEEYRTNVKLKPGAEEVLKLLKEHGIAMTVASSSPREIVVMVLERLGIAAYFSHIVTCGDVGRGKDQPDVYDRAAELMGTQRAETLVFEDALHAVKTAAAAGYYVVGVYDESEGVNEDQIEVLCSRYVKSLKGFSL</sequence>
<dbReference type="PRINTS" id="PR00413">
    <property type="entry name" value="HADHALOGNASE"/>
</dbReference>
<accession>A0ABT1RNW0</accession>
<evidence type="ECO:0000313" key="1">
    <source>
        <dbReference type="EMBL" id="MCQ4636872.1"/>
    </source>
</evidence>
<proteinExistence type="predicted"/>
<protein>
    <submittedName>
        <fullName evidence="1">HAD family phosphatase</fullName>
    </submittedName>
</protein>
<evidence type="ECO:0000313" key="2">
    <source>
        <dbReference type="Proteomes" id="UP001524502"/>
    </source>
</evidence>
<name>A0ABT1RNW0_9FIRM</name>
<dbReference type="InterPro" id="IPR006439">
    <property type="entry name" value="HAD-SF_hydro_IA"/>
</dbReference>
<dbReference type="NCBIfam" id="TIGR01488">
    <property type="entry name" value="HAD-SF-IB"/>
    <property type="match status" value="1"/>
</dbReference>
<dbReference type="Proteomes" id="UP001524502">
    <property type="component" value="Unassembled WGS sequence"/>
</dbReference>
<dbReference type="InterPro" id="IPR036412">
    <property type="entry name" value="HAD-like_sf"/>
</dbReference>
<dbReference type="Gene3D" id="1.10.150.240">
    <property type="entry name" value="Putative phosphatase, domain 2"/>
    <property type="match status" value="1"/>
</dbReference>
<reference evidence="1 2" key="1">
    <citation type="submission" date="2022-06" db="EMBL/GenBank/DDBJ databases">
        <title>Isolation of gut microbiota from human fecal samples.</title>
        <authorList>
            <person name="Pamer E.G."/>
            <person name="Barat B."/>
            <person name="Waligurski E."/>
            <person name="Medina S."/>
            <person name="Paddock L."/>
            <person name="Mostad J."/>
        </authorList>
    </citation>
    <scope>NUCLEOTIDE SEQUENCE [LARGE SCALE GENOMIC DNA]</scope>
    <source>
        <strain evidence="1 2">SL.3.17</strain>
    </source>
</reference>
<dbReference type="CDD" id="cd07505">
    <property type="entry name" value="HAD_BPGM-like"/>
    <property type="match status" value="1"/>
</dbReference>
<dbReference type="NCBIfam" id="TIGR01509">
    <property type="entry name" value="HAD-SF-IA-v3"/>
    <property type="match status" value="1"/>
</dbReference>
<dbReference type="Gene3D" id="3.40.50.1000">
    <property type="entry name" value="HAD superfamily/HAD-like"/>
    <property type="match status" value="1"/>
</dbReference>
<keyword evidence="2" id="KW-1185">Reference proteome</keyword>
<dbReference type="SFLD" id="SFLDG01129">
    <property type="entry name" value="C1.5:_HAD__Beta-PGM__Phosphata"/>
    <property type="match status" value="1"/>
</dbReference>
<dbReference type="SFLD" id="SFLDS00003">
    <property type="entry name" value="Haloacid_Dehalogenase"/>
    <property type="match status" value="1"/>
</dbReference>